<gene>
    <name evidence="2" type="ORF">HNR25_001840</name>
</gene>
<dbReference type="EMBL" id="JACHLY010000001">
    <property type="protein sequence ID" value="MBB5998089.1"/>
    <property type="molecule type" value="Genomic_DNA"/>
</dbReference>
<dbReference type="AlphaFoldDB" id="A0A841E9V4"/>
<dbReference type="Pfam" id="PF13560">
    <property type="entry name" value="HTH_31"/>
    <property type="match status" value="1"/>
</dbReference>
<dbReference type="Gene3D" id="1.10.260.40">
    <property type="entry name" value="lambda repressor-like DNA-binding domains"/>
    <property type="match status" value="1"/>
</dbReference>
<dbReference type="InterPro" id="IPR010982">
    <property type="entry name" value="Lambda_DNA-bd_dom_sf"/>
</dbReference>
<reference evidence="2 3" key="1">
    <citation type="submission" date="2020-08" db="EMBL/GenBank/DDBJ databases">
        <title>Sequencing the genomes of 1000 actinobacteria strains.</title>
        <authorList>
            <person name="Klenk H.-P."/>
        </authorList>
    </citation>
    <scope>NUCLEOTIDE SEQUENCE [LARGE SCALE GENOMIC DNA]</scope>
    <source>
        <strain evidence="2 3">DSM 44593</strain>
    </source>
</reference>
<protein>
    <recommendedName>
        <fullName evidence="1">HTH cro/C1-type domain-containing protein</fullName>
    </recommendedName>
</protein>
<dbReference type="Proteomes" id="UP000578077">
    <property type="component" value="Unassembled WGS sequence"/>
</dbReference>
<evidence type="ECO:0000313" key="3">
    <source>
        <dbReference type="Proteomes" id="UP000578077"/>
    </source>
</evidence>
<dbReference type="CDD" id="cd00093">
    <property type="entry name" value="HTH_XRE"/>
    <property type="match status" value="1"/>
</dbReference>
<feature type="domain" description="HTH cro/C1-type" evidence="1">
    <location>
        <begin position="17"/>
        <end position="71"/>
    </location>
</feature>
<dbReference type="InterPro" id="IPR043917">
    <property type="entry name" value="DUF5753"/>
</dbReference>
<sequence>MGQSPAGVARRTIARVMRQARVRAGIKSGTAAHHAGIAPGTLTKYEKAENPWPVSVVHLLAEYYGLSTDDRDRIVGLARQREPGWWQRHGDSVPAWFEPYLGLEQEAHTLHNYEDGTVPGLLQTADYARAVLTADIDAGSHDQIAAQVEIRTRRQDRLTDEAPLTFNAVINEAALYRVVGGTAVMREQLQTLLDRADLPNVDLRILPFEAGAHTGSEGSFVIMEFPGILDDVAAGDVVLVEYRIGALYLEEEPETASFSQVFQRLRETALSPEESQRRIQHLLQERYAP</sequence>
<name>A0A841E9V4_9ACTN</name>
<dbReference type="GO" id="GO:0003677">
    <property type="term" value="F:DNA binding"/>
    <property type="evidence" value="ECO:0007669"/>
    <property type="project" value="InterPro"/>
</dbReference>
<comment type="caution">
    <text evidence="2">The sequence shown here is derived from an EMBL/GenBank/DDBJ whole genome shotgun (WGS) entry which is preliminary data.</text>
</comment>
<evidence type="ECO:0000313" key="2">
    <source>
        <dbReference type="EMBL" id="MBB5998089.1"/>
    </source>
</evidence>
<dbReference type="PROSITE" id="PS50943">
    <property type="entry name" value="HTH_CROC1"/>
    <property type="match status" value="1"/>
</dbReference>
<accession>A0A841E9V4</accession>
<dbReference type="Pfam" id="PF19054">
    <property type="entry name" value="DUF5753"/>
    <property type="match status" value="1"/>
</dbReference>
<dbReference type="InterPro" id="IPR001387">
    <property type="entry name" value="Cro/C1-type_HTH"/>
</dbReference>
<dbReference type="SMART" id="SM00530">
    <property type="entry name" value="HTH_XRE"/>
    <property type="match status" value="1"/>
</dbReference>
<proteinExistence type="predicted"/>
<dbReference type="RefSeq" id="WP_312862431.1">
    <property type="nucleotide sequence ID" value="NZ_BAABKT010000008.1"/>
</dbReference>
<keyword evidence="3" id="KW-1185">Reference proteome</keyword>
<organism evidence="2 3">
    <name type="scientific">Streptomonospora salina</name>
    <dbReference type="NCBI Taxonomy" id="104205"/>
    <lineage>
        <taxon>Bacteria</taxon>
        <taxon>Bacillati</taxon>
        <taxon>Actinomycetota</taxon>
        <taxon>Actinomycetes</taxon>
        <taxon>Streptosporangiales</taxon>
        <taxon>Nocardiopsidaceae</taxon>
        <taxon>Streptomonospora</taxon>
    </lineage>
</organism>
<evidence type="ECO:0000259" key="1">
    <source>
        <dbReference type="PROSITE" id="PS50943"/>
    </source>
</evidence>
<dbReference type="SUPFAM" id="SSF47413">
    <property type="entry name" value="lambda repressor-like DNA-binding domains"/>
    <property type="match status" value="1"/>
</dbReference>